<evidence type="ECO:0000256" key="5">
    <source>
        <dbReference type="HAMAP-Rule" id="MF_00182"/>
    </source>
</evidence>
<feature type="binding site" evidence="5">
    <location>
        <begin position="109"/>
        <end position="112"/>
    </location>
    <ligand>
        <name>(6S)-5,6,7,8-tetrahydrofolate</name>
        <dbReference type="ChEBI" id="CHEBI:57453"/>
    </ligand>
</feature>
<evidence type="ECO:0000256" key="2">
    <source>
        <dbReference type="ARBA" id="ARBA00012261"/>
    </source>
</evidence>
<dbReference type="CDD" id="cd08646">
    <property type="entry name" value="FMT_core_Met-tRNA-FMT_N"/>
    <property type="match status" value="1"/>
</dbReference>
<evidence type="ECO:0000313" key="8">
    <source>
        <dbReference type="EMBL" id="KMW11592.1"/>
    </source>
</evidence>
<proteinExistence type="inferred from homology"/>
<gene>
    <name evidence="5" type="primary">fmt</name>
    <name evidence="8" type="ORF">HMPREF9470_05447</name>
</gene>
<dbReference type="NCBIfam" id="TIGR00460">
    <property type="entry name" value="fmt"/>
    <property type="match status" value="1"/>
</dbReference>
<evidence type="ECO:0000256" key="4">
    <source>
        <dbReference type="ARBA" id="ARBA00022917"/>
    </source>
</evidence>
<feature type="domain" description="Formyl transferase C-terminal" evidence="7">
    <location>
        <begin position="204"/>
        <end position="312"/>
    </location>
</feature>
<evidence type="ECO:0000259" key="6">
    <source>
        <dbReference type="Pfam" id="PF00551"/>
    </source>
</evidence>
<evidence type="ECO:0000256" key="3">
    <source>
        <dbReference type="ARBA" id="ARBA00022679"/>
    </source>
</evidence>
<dbReference type="InterPro" id="IPR011034">
    <property type="entry name" value="Formyl_transferase-like_C_sf"/>
</dbReference>
<comment type="function">
    <text evidence="5">Attaches a formyl group to the free amino group of methionyl-tRNA(fMet). The formyl group appears to play a dual role in the initiator identity of N-formylmethionyl-tRNA by promoting its recognition by IF2 and preventing the misappropriation of this tRNA by the elongation apparatus.</text>
</comment>
<dbReference type="GeneID" id="93166465"/>
<evidence type="ECO:0000256" key="1">
    <source>
        <dbReference type="ARBA" id="ARBA00010699"/>
    </source>
</evidence>
<dbReference type="EC" id="2.1.2.9" evidence="2 5"/>
<dbReference type="InterPro" id="IPR002376">
    <property type="entry name" value="Formyl_transf_N"/>
</dbReference>
<protein>
    <recommendedName>
        <fullName evidence="2 5">Methionyl-tRNA formyltransferase</fullName>
        <ecNumber evidence="2 5">2.1.2.9</ecNumber>
    </recommendedName>
</protein>
<feature type="domain" description="Formyl transferase N-terminal" evidence="6">
    <location>
        <begin position="1"/>
        <end position="178"/>
    </location>
</feature>
<dbReference type="AlphaFoldDB" id="A0A0J9BFW3"/>
<dbReference type="InterPro" id="IPR005794">
    <property type="entry name" value="Fmt"/>
</dbReference>
<dbReference type="CDD" id="cd08704">
    <property type="entry name" value="Met_tRNA_FMT_C"/>
    <property type="match status" value="1"/>
</dbReference>
<dbReference type="PANTHER" id="PTHR11138:SF5">
    <property type="entry name" value="METHIONYL-TRNA FORMYLTRANSFERASE, MITOCHONDRIAL"/>
    <property type="match status" value="1"/>
</dbReference>
<comment type="similarity">
    <text evidence="1 5">Belongs to the Fmt family.</text>
</comment>
<reference evidence="8 9" key="1">
    <citation type="submission" date="2011-04" db="EMBL/GenBank/DDBJ databases">
        <title>The Genome Sequence of Clostridium citroniae WAL-19142.</title>
        <authorList>
            <consortium name="The Broad Institute Genome Sequencing Platform"/>
            <person name="Earl A."/>
            <person name="Ward D."/>
            <person name="Feldgarden M."/>
            <person name="Gevers D."/>
            <person name="Warren Y.A."/>
            <person name="Tyrrell K.L."/>
            <person name="Citron D.M."/>
            <person name="Goldstein E.J."/>
            <person name="Daigneault M."/>
            <person name="Allen-Vercoe E."/>
            <person name="Young S.K."/>
            <person name="Zeng Q."/>
            <person name="Gargeya S."/>
            <person name="Fitzgerald M."/>
            <person name="Haas B."/>
            <person name="Abouelleil A."/>
            <person name="Alvarado L."/>
            <person name="Arachchi H.M."/>
            <person name="Berlin A."/>
            <person name="Brown A."/>
            <person name="Chapman S.B."/>
            <person name="Chen Z."/>
            <person name="Dunbar C."/>
            <person name="Freedman E."/>
            <person name="Gearin G."/>
            <person name="Gellesch M."/>
            <person name="Goldberg J."/>
            <person name="Griggs A."/>
            <person name="Gujja S."/>
            <person name="Heilman E.R."/>
            <person name="Heiman D."/>
            <person name="Howarth C."/>
            <person name="Larson L."/>
            <person name="Lui A."/>
            <person name="MacDonald P.J."/>
            <person name="Mehta T."/>
            <person name="Montmayeur A."/>
            <person name="Murphy C."/>
            <person name="Neiman D."/>
            <person name="Pearson M."/>
            <person name="Priest M."/>
            <person name="Roberts A."/>
            <person name="Saif S."/>
            <person name="Shea T."/>
            <person name="Shenoy N."/>
            <person name="Sisk P."/>
            <person name="Stolte C."/>
            <person name="Sykes S."/>
            <person name="White J."/>
            <person name="Yandava C."/>
            <person name="Wortman J."/>
            <person name="Nusbaum C."/>
            <person name="Birren B."/>
        </authorList>
    </citation>
    <scope>NUCLEOTIDE SEQUENCE [LARGE SCALE GENOMIC DNA]</scope>
    <source>
        <strain evidence="8 9">WAL-19142</strain>
    </source>
</reference>
<dbReference type="GO" id="GO:0004479">
    <property type="term" value="F:methionyl-tRNA formyltransferase activity"/>
    <property type="evidence" value="ECO:0007669"/>
    <property type="project" value="UniProtKB-UniRule"/>
</dbReference>
<dbReference type="SUPFAM" id="SSF50486">
    <property type="entry name" value="FMT C-terminal domain-like"/>
    <property type="match status" value="1"/>
</dbReference>
<dbReference type="RefSeq" id="WP_048931228.1">
    <property type="nucleotide sequence ID" value="NZ_KQ235887.1"/>
</dbReference>
<dbReference type="InterPro" id="IPR036477">
    <property type="entry name" value="Formyl_transf_N_sf"/>
</dbReference>
<dbReference type="InterPro" id="IPR041711">
    <property type="entry name" value="Met-tRNA-FMT_N"/>
</dbReference>
<dbReference type="Pfam" id="PF00551">
    <property type="entry name" value="Formyl_trans_N"/>
    <property type="match status" value="1"/>
</dbReference>
<dbReference type="HAMAP" id="MF_00182">
    <property type="entry name" value="Formyl_trans"/>
    <property type="match status" value="1"/>
</dbReference>
<keyword evidence="4 5" id="KW-0648">Protein biosynthesis</keyword>
<dbReference type="Gene3D" id="3.40.50.12230">
    <property type="match status" value="1"/>
</dbReference>
<evidence type="ECO:0000313" key="9">
    <source>
        <dbReference type="Proteomes" id="UP000037392"/>
    </source>
</evidence>
<keyword evidence="3 5" id="KW-0808">Transferase</keyword>
<accession>A0A0J9BFW3</accession>
<dbReference type="FunFam" id="3.40.50.12230:FF:000001">
    <property type="entry name" value="Methionyl-tRNA formyltransferase"/>
    <property type="match status" value="1"/>
</dbReference>
<dbReference type="EMBL" id="ADLK01000055">
    <property type="protein sequence ID" value="KMW11592.1"/>
    <property type="molecule type" value="Genomic_DNA"/>
</dbReference>
<evidence type="ECO:0000259" key="7">
    <source>
        <dbReference type="Pfam" id="PF02911"/>
    </source>
</evidence>
<name>A0A0J9BFW3_9FIRM</name>
<sequence>MRIVFMGTPDFSVPTLKALVEAGHDVAAVVTQPDKPKGRGKEMQMTPVKIQALEYKIPVYQPVKVRDESFVKVLREMEADVFVVIAFGQILPKSVLDLPRLGCVNIHASLLPKYRGAAPIQWCVIDGEKETGITTMMMDVGLDTGDMLEKVVIPIDRDETGGSLHDKLSLAGGELILSTLKKMEEGTIVRTPQTEGGTCYAKMLTKSLGDIDWEKSAVSIERLIRGLNPWPSAYTMWNGKNIKIWSADVLGKDEEEEIAHSVPSLDSAPSGTVVCSGKRSLVVKTGEGLLSIKELQMEGKKRMDVDAFLRGYPVHEGDILTRKTE</sequence>
<comment type="caution">
    <text evidence="8">The sequence shown here is derived from an EMBL/GenBank/DDBJ whole genome shotgun (WGS) entry which is preliminary data.</text>
</comment>
<dbReference type="Proteomes" id="UP000037392">
    <property type="component" value="Unassembled WGS sequence"/>
</dbReference>
<dbReference type="PATRIC" id="fig|742734.4.peg.5824"/>
<dbReference type="InterPro" id="IPR044135">
    <property type="entry name" value="Met-tRNA-FMT_C"/>
</dbReference>
<dbReference type="PANTHER" id="PTHR11138">
    <property type="entry name" value="METHIONYL-TRNA FORMYLTRANSFERASE"/>
    <property type="match status" value="1"/>
</dbReference>
<dbReference type="OrthoDB" id="9802815at2"/>
<organism evidence="8 9">
    <name type="scientific">[Clostridium] citroniae WAL-19142</name>
    <dbReference type="NCBI Taxonomy" id="742734"/>
    <lineage>
        <taxon>Bacteria</taxon>
        <taxon>Bacillati</taxon>
        <taxon>Bacillota</taxon>
        <taxon>Clostridia</taxon>
        <taxon>Lachnospirales</taxon>
        <taxon>Lachnospiraceae</taxon>
        <taxon>Enterocloster</taxon>
    </lineage>
</organism>
<comment type="catalytic activity">
    <reaction evidence="5">
        <text>L-methionyl-tRNA(fMet) + (6R)-10-formyltetrahydrofolate = N-formyl-L-methionyl-tRNA(fMet) + (6S)-5,6,7,8-tetrahydrofolate + H(+)</text>
        <dbReference type="Rhea" id="RHEA:24380"/>
        <dbReference type="Rhea" id="RHEA-COMP:9952"/>
        <dbReference type="Rhea" id="RHEA-COMP:9953"/>
        <dbReference type="ChEBI" id="CHEBI:15378"/>
        <dbReference type="ChEBI" id="CHEBI:57453"/>
        <dbReference type="ChEBI" id="CHEBI:78530"/>
        <dbReference type="ChEBI" id="CHEBI:78844"/>
        <dbReference type="ChEBI" id="CHEBI:195366"/>
        <dbReference type="EC" id="2.1.2.9"/>
    </reaction>
</comment>
<dbReference type="InterPro" id="IPR005793">
    <property type="entry name" value="Formyl_trans_C"/>
</dbReference>
<dbReference type="Pfam" id="PF02911">
    <property type="entry name" value="Formyl_trans_C"/>
    <property type="match status" value="1"/>
</dbReference>
<dbReference type="GO" id="GO:0005829">
    <property type="term" value="C:cytosol"/>
    <property type="evidence" value="ECO:0007669"/>
    <property type="project" value="TreeGrafter"/>
</dbReference>
<dbReference type="SUPFAM" id="SSF53328">
    <property type="entry name" value="Formyltransferase"/>
    <property type="match status" value="1"/>
</dbReference>